<dbReference type="InterPro" id="IPR035921">
    <property type="entry name" value="F/V-ATP_Csub_sf"/>
</dbReference>
<dbReference type="SUPFAM" id="SSF81333">
    <property type="entry name" value="F1F0 ATP synthase subunit C"/>
    <property type="match status" value="1"/>
</dbReference>
<sequence>MGAGLAAIGAGIGIGLIGMGVAGAIARQPEAKDEIRGQTFILAILVEGTAILLGLLSLFIG</sequence>
<keyword evidence="9" id="KW-0446">Lipid-binding</keyword>
<organism evidence="13">
    <name type="scientific">marine metagenome</name>
    <dbReference type="NCBI Taxonomy" id="408172"/>
    <lineage>
        <taxon>unclassified sequences</taxon>
        <taxon>metagenomes</taxon>
        <taxon>ecological metagenomes</taxon>
    </lineage>
</organism>
<evidence type="ECO:0000256" key="4">
    <source>
        <dbReference type="ARBA" id="ARBA00022547"/>
    </source>
</evidence>
<keyword evidence="7 11" id="KW-1133">Transmembrane helix</keyword>
<evidence type="ECO:0000256" key="2">
    <source>
        <dbReference type="ARBA" id="ARBA00006704"/>
    </source>
</evidence>
<feature type="transmembrane region" description="Helical" evidence="11">
    <location>
        <begin position="6"/>
        <end position="27"/>
    </location>
</feature>
<comment type="subcellular location">
    <subcellularLocation>
        <location evidence="1">Membrane</location>
        <topology evidence="1">Multi-pass membrane protein</topology>
    </subcellularLocation>
</comment>
<dbReference type="GO" id="GO:0033177">
    <property type="term" value="C:proton-transporting two-sector ATPase complex, proton-transporting domain"/>
    <property type="evidence" value="ECO:0007669"/>
    <property type="project" value="InterPro"/>
</dbReference>
<protein>
    <recommendedName>
        <fullName evidence="12">V-ATPase proteolipid subunit C-like domain-containing protein</fullName>
    </recommendedName>
</protein>
<dbReference type="Gene3D" id="1.20.20.10">
    <property type="entry name" value="F1F0 ATP synthase subunit C"/>
    <property type="match status" value="1"/>
</dbReference>
<evidence type="ECO:0000256" key="3">
    <source>
        <dbReference type="ARBA" id="ARBA00022448"/>
    </source>
</evidence>
<keyword evidence="3" id="KW-0813">Transport</keyword>
<keyword evidence="8" id="KW-0406">Ion transport</keyword>
<accession>A0A381PFT3</accession>
<proteinExistence type="inferred from homology"/>
<dbReference type="AlphaFoldDB" id="A0A381PFT3"/>
<feature type="transmembrane region" description="Helical" evidence="11">
    <location>
        <begin position="39"/>
        <end position="60"/>
    </location>
</feature>
<dbReference type="PROSITE" id="PS00605">
    <property type="entry name" value="ATPASE_C"/>
    <property type="match status" value="1"/>
</dbReference>
<keyword evidence="6" id="KW-0375">Hydrogen ion transport</keyword>
<dbReference type="Pfam" id="PF00137">
    <property type="entry name" value="ATP-synt_C"/>
    <property type="match status" value="1"/>
</dbReference>
<evidence type="ECO:0000256" key="11">
    <source>
        <dbReference type="SAM" id="Phobius"/>
    </source>
</evidence>
<keyword evidence="4" id="KW-0138">CF(0)</keyword>
<dbReference type="EMBL" id="UINC01000953">
    <property type="protein sequence ID" value="SUZ65218.1"/>
    <property type="molecule type" value="Genomic_DNA"/>
</dbReference>
<evidence type="ECO:0000313" key="13">
    <source>
        <dbReference type="EMBL" id="SUZ65218.1"/>
    </source>
</evidence>
<feature type="domain" description="V-ATPase proteolipid subunit C-like" evidence="12">
    <location>
        <begin position="2"/>
        <end position="56"/>
    </location>
</feature>
<comment type="similarity">
    <text evidence="2">Belongs to the ATPase C chain family.</text>
</comment>
<evidence type="ECO:0000256" key="1">
    <source>
        <dbReference type="ARBA" id="ARBA00004141"/>
    </source>
</evidence>
<dbReference type="GO" id="GO:0045259">
    <property type="term" value="C:proton-transporting ATP synthase complex"/>
    <property type="evidence" value="ECO:0007669"/>
    <property type="project" value="UniProtKB-KW"/>
</dbReference>
<name>A0A381PFT3_9ZZZZ</name>
<evidence type="ECO:0000256" key="6">
    <source>
        <dbReference type="ARBA" id="ARBA00022781"/>
    </source>
</evidence>
<dbReference type="InterPro" id="IPR038662">
    <property type="entry name" value="ATP_synth_F0_csu_sf"/>
</dbReference>
<evidence type="ECO:0000256" key="9">
    <source>
        <dbReference type="ARBA" id="ARBA00023121"/>
    </source>
</evidence>
<dbReference type="GO" id="GO:0015078">
    <property type="term" value="F:proton transmembrane transporter activity"/>
    <property type="evidence" value="ECO:0007669"/>
    <property type="project" value="InterPro"/>
</dbReference>
<keyword evidence="10 11" id="KW-0472">Membrane</keyword>
<dbReference type="GO" id="GO:0008289">
    <property type="term" value="F:lipid binding"/>
    <property type="evidence" value="ECO:0007669"/>
    <property type="project" value="UniProtKB-KW"/>
</dbReference>
<gene>
    <name evidence="13" type="ORF">METZ01_LOCUS18072</name>
</gene>
<reference evidence="13" key="1">
    <citation type="submission" date="2018-05" db="EMBL/GenBank/DDBJ databases">
        <authorList>
            <person name="Lanie J.A."/>
            <person name="Ng W.-L."/>
            <person name="Kazmierczak K.M."/>
            <person name="Andrzejewski T.M."/>
            <person name="Davidsen T.M."/>
            <person name="Wayne K.J."/>
            <person name="Tettelin H."/>
            <person name="Glass J.I."/>
            <person name="Rusch D."/>
            <person name="Podicherti R."/>
            <person name="Tsui H.-C.T."/>
            <person name="Winkler M.E."/>
        </authorList>
    </citation>
    <scope>NUCLEOTIDE SEQUENCE</scope>
</reference>
<evidence type="ECO:0000256" key="8">
    <source>
        <dbReference type="ARBA" id="ARBA00023065"/>
    </source>
</evidence>
<evidence type="ECO:0000259" key="12">
    <source>
        <dbReference type="Pfam" id="PF00137"/>
    </source>
</evidence>
<dbReference type="InterPro" id="IPR020537">
    <property type="entry name" value="ATP_synth_F0_csu_DDCD_BS"/>
</dbReference>
<evidence type="ECO:0000256" key="5">
    <source>
        <dbReference type="ARBA" id="ARBA00022692"/>
    </source>
</evidence>
<keyword evidence="5 11" id="KW-0812">Transmembrane</keyword>
<evidence type="ECO:0000256" key="10">
    <source>
        <dbReference type="ARBA" id="ARBA00023136"/>
    </source>
</evidence>
<dbReference type="InterPro" id="IPR002379">
    <property type="entry name" value="ATPase_proteolipid_c-like_dom"/>
</dbReference>
<evidence type="ECO:0000256" key="7">
    <source>
        <dbReference type="ARBA" id="ARBA00022989"/>
    </source>
</evidence>